<dbReference type="AlphaFoldDB" id="A0A1F7F5B8"/>
<accession>A0A1F7F5B8</accession>
<gene>
    <name evidence="2" type="ORF">A2519_22915</name>
</gene>
<comment type="caution">
    <text evidence="2">The sequence shown here is derived from an EMBL/GenBank/DDBJ whole genome shotgun (WGS) entry which is preliminary data.</text>
</comment>
<name>A0A1F7F5B8_UNCRA</name>
<evidence type="ECO:0000256" key="1">
    <source>
        <dbReference type="SAM" id="MobiDB-lite"/>
    </source>
</evidence>
<protein>
    <submittedName>
        <fullName evidence="2">Uncharacterized protein</fullName>
    </submittedName>
</protein>
<organism evidence="2 3">
    <name type="scientific">Candidatus Raymondbacteria bacterium RIFOXYD12_FULL_49_13</name>
    <dbReference type="NCBI Taxonomy" id="1817890"/>
    <lineage>
        <taxon>Bacteria</taxon>
        <taxon>Raymondiibacteriota</taxon>
    </lineage>
</organism>
<sequence length="130" mass="14495">MFIGCAEKPYYHFNAYTDDMFLPSKDVMVYNNGGVPKMNYVNIGDVIIRGGDYSFRLRKTIDMAKSAGGDAIIVKGDKLGVNYESSTMVSLVIRFVNEQAHNAGDPDSNAEPGEYQDLDTKKQDYFLGDE</sequence>
<proteinExistence type="predicted"/>
<dbReference type="Proteomes" id="UP000179243">
    <property type="component" value="Unassembled WGS sequence"/>
</dbReference>
<feature type="region of interest" description="Disordered" evidence="1">
    <location>
        <begin position="101"/>
        <end position="121"/>
    </location>
</feature>
<evidence type="ECO:0000313" key="2">
    <source>
        <dbReference type="EMBL" id="OGK01727.1"/>
    </source>
</evidence>
<reference evidence="2 3" key="1">
    <citation type="journal article" date="2016" name="Nat. Commun.">
        <title>Thousands of microbial genomes shed light on interconnected biogeochemical processes in an aquifer system.</title>
        <authorList>
            <person name="Anantharaman K."/>
            <person name="Brown C.T."/>
            <person name="Hug L.A."/>
            <person name="Sharon I."/>
            <person name="Castelle C.J."/>
            <person name="Probst A.J."/>
            <person name="Thomas B.C."/>
            <person name="Singh A."/>
            <person name="Wilkins M.J."/>
            <person name="Karaoz U."/>
            <person name="Brodie E.L."/>
            <person name="Williams K.H."/>
            <person name="Hubbard S.S."/>
            <person name="Banfield J.F."/>
        </authorList>
    </citation>
    <scope>NUCLEOTIDE SEQUENCE [LARGE SCALE GENOMIC DNA]</scope>
</reference>
<evidence type="ECO:0000313" key="3">
    <source>
        <dbReference type="Proteomes" id="UP000179243"/>
    </source>
</evidence>
<dbReference type="EMBL" id="MFYX01000120">
    <property type="protein sequence ID" value="OGK01727.1"/>
    <property type="molecule type" value="Genomic_DNA"/>
</dbReference>